<name>A0ABW2CSR3_9ACTN</name>
<evidence type="ECO:0000313" key="3">
    <source>
        <dbReference type="Proteomes" id="UP001596380"/>
    </source>
</evidence>
<evidence type="ECO:0000259" key="1">
    <source>
        <dbReference type="Pfam" id="PF04149"/>
    </source>
</evidence>
<reference evidence="3" key="1">
    <citation type="journal article" date="2019" name="Int. J. Syst. Evol. Microbiol.">
        <title>The Global Catalogue of Microorganisms (GCM) 10K type strain sequencing project: providing services to taxonomists for standard genome sequencing and annotation.</title>
        <authorList>
            <consortium name="The Broad Institute Genomics Platform"/>
            <consortium name="The Broad Institute Genome Sequencing Center for Infectious Disease"/>
            <person name="Wu L."/>
            <person name="Ma J."/>
        </authorList>
    </citation>
    <scope>NUCLEOTIDE SEQUENCE [LARGE SCALE GENOMIC DNA]</scope>
    <source>
        <strain evidence="3">JCM 3369</strain>
    </source>
</reference>
<comment type="caution">
    <text evidence="2">The sequence shown here is derived from an EMBL/GenBank/DDBJ whole genome shotgun (WGS) entry which is preliminary data.</text>
</comment>
<dbReference type="InterPro" id="IPR007278">
    <property type="entry name" value="DUF397"/>
</dbReference>
<dbReference type="Pfam" id="PF04149">
    <property type="entry name" value="DUF397"/>
    <property type="match status" value="1"/>
</dbReference>
<protein>
    <submittedName>
        <fullName evidence="2">DUF397 domain-containing protein</fullName>
    </submittedName>
</protein>
<dbReference type="RefSeq" id="WP_378043941.1">
    <property type="nucleotide sequence ID" value="NZ_JBHSXE010000001.1"/>
</dbReference>
<organism evidence="2 3">
    <name type="scientific">Actinomadura yumaensis</name>
    <dbReference type="NCBI Taxonomy" id="111807"/>
    <lineage>
        <taxon>Bacteria</taxon>
        <taxon>Bacillati</taxon>
        <taxon>Actinomycetota</taxon>
        <taxon>Actinomycetes</taxon>
        <taxon>Streptosporangiales</taxon>
        <taxon>Thermomonosporaceae</taxon>
        <taxon>Actinomadura</taxon>
    </lineage>
</organism>
<dbReference type="EMBL" id="JBHSXS010000026">
    <property type="protein sequence ID" value="MFC6884335.1"/>
    <property type="molecule type" value="Genomic_DNA"/>
</dbReference>
<feature type="domain" description="DUF397" evidence="1">
    <location>
        <begin position="3"/>
        <end position="57"/>
    </location>
</feature>
<evidence type="ECO:0000313" key="2">
    <source>
        <dbReference type="EMBL" id="MFC6884335.1"/>
    </source>
</evidence>
<keyword evidence="3" id="KW-1185">Reference proteome</keyword>
<dbReference type="Proteomes" id="UP001596380">
    <property type="component" value="Unassembled WGS sequence"/>
</dbReference>
<accession>A0ABW2CSR3</accession>
<sequence length="63" mass="6694">MIQWRKSSHSQGQGQGECVEVSVNVAGCTLVRDSTDVEGPRLVLGRSELAGLVARVKAGELDL</sequence>
<proteinExistence type="predicted"/>
<gene>
    <name evidence="2" type="ORF">ACFQKB_31570</name>
</gene>